<dbReference type="SUPFAM" id="SSF53383">
    <property type="entry name" value="PLP-dependent transferases"/>
    <property type="match status" value="1"/>
</dbReference>
<dbReference type="PROSITE" id="PS00600">
    <property type="entry name" value="AA_TRANSFER_CLASS_3"/>
    <property type="match status" value="1"/>
</dbReference>
<dbReference type="GO" id="GO:0008483">
    <property type="term" value="F:transaminase activity"/>
    <property type="evidence" value="ECO:0007669"/>
    <property type="project" value="UniProtKB-KW"/>
</dbReference>
<reference evidence="7" key="1">
    <citation type="journal article" date="2019" name="Int. J. Syst. Evol. Microbiol.">
        <title>The Global Catalogue of Microorganisms (GCM) 10K type strain sequencing project: providing services to taxonomists for standard genome sequencing and annotation.</title>
        <authorList>
            <consortium name="The Broad Institute Genomics Platform"/>
            <consortium name="The Broad Institute Genome Sequencing Center for Infectious Disease"/>
            <person name="Wu L."/>
            <person name="Ma J."/>
        </authorList>
    </citation>
    <scope>NUCLEOTIDE SEQUENCE [LARGE SCALE GENOMIC DNA]</scope>
    <source>
        <strain evidence="7">CGMCC 4.1467</strain>
    </source>
</reference>
<dbReference type="Proteomes" id="UP001596472">
    <property type="component" value="Unassembled WGS sequence"/>
</dbReference>
<comment type="cofactor">
    <cofactor evidence="1">
        <name>pyridoxal 5'-phosphate</name>
        <dbReference type="ChEBI" id="CHEBI:597326"/>
    </cofactor>
</comment>
<dbReference type="Gene3D" id="3.40.640.10">
    <property type="entry name" value="Type I PLP-dependent aspartate aminotransferase-like (Major domain)"/>
    <property type="match status" value="1"/>
</dbReference>
<keyword evidence="4 5" id="KW-0663">Pyridoxal phosphate</keyword>
<keyword evidence="7" id="KW-1185">Reference proteome</keyword>
<evidence type="ECO:0000256" key="3">
    <source>
        <dbReference type="ARBA" id="ARBA00022679"/>
    </source>
</evidence>
<evidence type="ECO:0000256" key="2">
    <source>
        <dbReference type="ARBA" id="ARBA00022576"/>
    </source>
</evidence>
<dbReference type="CDD" id="cd00610">
    <property type="entry name" value="OAT_like"/>
    <property type="match status" value="1"/>
</dbReference>
<dbReference type="InterPro" id="IPR005814">
    <property type="entry name" value="Aminotrans_3"/>
</dbReference>
<dbReference type="EMBL" id="JBHTBS010000006">
    <property type="protein sequence ID" value="MFC7338138.1"/>
    <property type="molecule type" value="Genomic_DNA"/>
</dbReference>
<comment type="caution">
    <text evidence="6">The sequence shown here is derived from an EMBL/GenBank/DDBJ whole genome shotgun (WGS) entry which is preliminary data.</text>
</comment>
<dbReference type="Gene3D" id="3.90.1150.10">
    <property type="entry name" value="Aspartate Aminotransferase, domain 1"/>
    <property type="match status" value="1"/>
</dbReference>
<dbReference type="InterPro" id="IPR049704">
    <property type="entry name" value="Aminotrans_3_PPA_site"/>
</dbReference>
<keyword evidence="3" id="KW-0808">Transferase</keyword>
<evidence type="ECO:0000256" key="5">
    <source>
        <dbReference type="RuleBase" id="RU003560"/>
    </source>
</evidence>
<dbReference type="InterPro" id="IPR050103">
    <property type="entry name" value="Class-III_PLP-dep_AT"/>
</dbReference>
<dbReference type="PANTHER" id="PTHR11986:SF79">
    <property type="entry name" value="ACETYLORNITHINE AMINOTRANSFERASE, MITOCHONDRIAL"/>
    <property type="match status" value="1"/>
</dbReference>
<dbReference type="NCBIfam" id="NF002325">
    <property type="entry name" value="PRK01278.1"/>
    <property type="match status" value="1"/>
</dbReference>
<evidence type="ECO:0000313" key="7">
    <source>
        <dbReference type="Proteomes" id="UP001596472"/>
    </source>
</evidence>
<keyword evidence="2 6" id="KW-0032">Aminotransferase</keyword>
<proteinExistence type="inferred from homology"/>
<evidence type="ECO:0000256" key="4">
    <source>
        <dbReference type="ARBA" id="ARBA00022898"/>
    </source>
</evidence>
<comment type="similarity">
    <text evidence="5">Belongs to the class-III pyridoxal-phosphate-dependent aminotransferase family.</text>
</comment>
<protein>
    <submittedName>
        <fullName evidence="6">Aspartate aminotransferase family protein</fullName>
    </submittedName>
</protein>
<dbReference type="PANTHER" id="PTHR11986">
    <property type="entry name" value="AMINOTRANSFERASE CLASS III"/>
    <property type="match status" value="1"/>
</dbReference>
<dbReference type="PIRSF" id="PIRSF000521">
    <property type="entry name" value="Transaminase_4ab_Lys_Orn"/>
    <property type="match status" value="1"/>
</dbReference>
<accession>A0ABW2L8Y7</accession>
<dbReference type="Pfam" id="PF00202">
    <property type="entry name" value="Aminotran_3"/>
    <property type="match status" value="1"/>
</dbReference>
<dbReference type="InterPro" id="IPR015422">
    <property type="entry name" value="PyrdxlP-dep_Trfase_small"/>
</dbReference>
<organism evidence="6 7">
    <name type="scientific">Haloferula chungangensis</name>
    <dbReference type="NCBI Taxonomy" id="1048331"/>
    <lineage>
        <taxon>Bacteria</taxon>
        <taxon>Pseudomonadati</taxon>
        <taxon>Verrucomicrobiota</taxon>
        <taxon>Verrucomicrobiia</taxon>
        <taxon>Verrucomicrobiales</taxon>
        <taxon>Verrucomicrobiaceae</taxon>
        <taxon>Haloferula</taxon>
    </lineage>
</organism>
<evidence type="ECO:0000256" key="1">
    <source>
        <dbReference type="ARBA" id="ARBA00001933"/>
    </source>
</evidence>
<dbReference type="RefSeq" id="WP_379713117.1">
    <property type="nucleotide sequence ID" value="NZ_JBHTBS010000006.1"/>
</dbReference>
<dbReference type="InterPro" id="IPR015421">
    <property type="entry name" value="PyrdxlP-dep_Trfase_major"/>
</dbReference>
<evidence type="ECO:0000313" key="6">
    <source>
        <dbReference type="EMBL" id="MFC7338138.1"/>
    </source>
</evidence>
<sequence length="420" mass="44761">MSHILSTYGRFPLTLVKGEGTRVWDEAGNSYLDFCSGIAVCALGHSPKVLVDAISQQAATLIHCCNLYHIPQQEELATLIVEKHVKLPGKVFFANSGAESNDGLIKSARRYGHANPQADGSPRYEVLSFKQSFHGRTLAGISATGQDKVKEGFNPLPTGFRHLPFNDLDALTAAIAPETVAIILEPIQGEGGVNVATPEFLRGVAALCKKHDLLLLLDEVQVGFGRCGDPMAWREIAPELEPDGISWAKGMGGGFPIGAFWLSDRPLDRGLQSAPENPATLSSLMGPGSHGTTYGGSPLACAASLAVLKEIADKKLIENVRAQEAHIRETIALWNHPLVTEVRGKGLLIGIGLDTEKMSTPEGKLPSIHLSAELIKSGLLAPPAGPATLRLLPPLNVTTEEVDQALKIVHSTLTSLQTSP</sequence>
<name>A0ABW2L8Y7_9BACT</name>
<gene>
    <name evidence="6" type="ORF">ACFQY0_13170</name>
</gene>
<dbReference type="InterPro" id="IPR015424">
    <property type="entry name" value="PyrdxlP-dep_Trfase"/>
</dbReference>